<protein>
    <recommendedName>
        <fullName evidence="5">Ubiquitin-like protease family profile domain-containing protein</fullName>
    </recommendedName>
</protein>
<gene>
    <name evidence="6" type="ORF">PAHAL_5G464900</name>
</gene>
<evidence type="ECO:0000256" key="3">
    <source>
        <dbReference type="ARBA" id="ARBA00022801"/>
    </source>
</evidence>
<evidence type="ECO:0000256" key="4">
    <source>
        <dbReference type="ARBA" id="ARBA00022807"/>
    </source>
</evidence>
<dbReference type="Proteomes" id="UP000243499">
    <property type="component" value="Chromosome 5"/>
</dbReference>
<evidence type="ECO:0000259" key="5">
    <source>
        <dbReference type="PROSITE" id="PS50600"/>
    </source>
</evidence>
<dbReference type="GO" id="GO:0005634">
    <property type="term" value="C:nucleus"/>
    <property type="evidence" value="ECO:0007669"/>
    <property type="project" value="TreeGrafter"/>
</dbReference>
<dbReference type="AlphaFoldDB" id="A0A2T8INK2"/>
<dbReference type="PROSITE" id="PS50600">
    <property type="entry name" value="ULP_PROTEASE"/>
    <property type="match status" value="1"/>
</dbReference>
<evidence type="ECO:0000256" key="2">
    <source>
        <dbReference type="ARBA" id="ARBA00022670"/>
    </source>
</evidence>
<evidence type="ECO:0000313" key="6">
    <source>
        <dbReference type="EMBL" id="PVH39255.1"/>
    </source>
</evidence>
<dbReference type="InterPro" id="IPR038765">
    <property type="entry name" value="Papain-like_cys_pep_sf"/>
</dbReference>
<comment type="similarity">
    <text evidence="1">Belongs to the peptidase C48 family.</text>
</comment>
<dbReference type="Gramene" id="PVH39255">
    <property type="protein sequence ID" value="PVH39255"/>
    <property type="gene ID" value="PAHAL_5G464900"/>
</dbReference>
<keyword evidence="3" id="KW-0378">Hydrolase</keyword>
<name>A0A2T8INK2_9POAL</name>
<dbReference type="GO" id="GO:0006508">
    <property type="term" value="P:proteolysis"/>
    <property type="evidence" value="ECO:0007669"/>
    <property type="project" value="UniProtKB-KW"/>
</dbReference>
<evidence type="ECO:0000256" key="1">
    <source>
        <dbReference type="ARBA" id="ARBA00005234"/>
    </source>
</evidence>
<organism evidence="6">
    <name type="scientific">Panicum hallii</name>
    <dbReference type="NCBI Taxonomy" id="206008"/>
    <lineage>
        <taxon>Eukaryota</taxon>
        <taxon>Viridiplantae</taxon>
        <taxon>Streptophyta</taxon>
        <taxon>Embryophyta</taxon>
        <taxon>Tracheophyta</taxon>
        <taxon>Spermatophyta</taxon>
        <taxon>Magnoliopsida</taxon>
        <taxon>Liliopsida</taxon>
        <taxon>Poales</taxon>
        <taxon>Poaceae</taxon>
        <taxon>PACMAD clade</taxon>
        <taxon>Panicoideae</taxon>
        <taxon>Panicodae</taxon>
        <taxon>Paniceae</taxon>
        <taxon>Panicinae</taxon>
        <taxon>Panicum</taxon>
        <taxon>Panicum sect. Panicum</taxon>
    </lineage>
</organism>
<dbReference type="EMBL" id="CM008050">
    <property type="protein sequence ID" value="PVH39255.1"/>
    <property type="molecule type" value="Genomic_DNA"/>
</dbReference>
<dbReference type="InterPro" id="IPR003653">
    <property type="entry name" value="Peptidase_C48_C"/>
</dbReference>
<sequence length="215" mass="25233">MYFQIVAARIHDMRGKIPNDDRRHGKIYLENTKMAATFQLKQTEESGIYAQETAQMRTIALNYVKNHMIFLPMSVQKQNHWFLSVVDAKLRCIQVLNSHKPLAANILQVVRNMVAGLKCYFDHIDADVKKEYSWWIDFKLNIWDIDMVEELPQQDDRTSSGLFVLKYMEHWNGKRLEKGFTQNLIDQFRKKLAAILVNSPLNEENAITRSPLRFS</sequence>
<keyword evidence="4" id="KW-0788">Thiol protease</keyword>
<dbReference type="GO" id="GO:0016929">
    <property type="term" value="F:deSUMOylase activity"/>
    <property type="evidence" value="ECO:0007669"/>
    <property type="project" value="TreeGrafter"/>
</dbReference>
<dbReference type="PANTHER" id="PTHR12606">
    <property type="entry name" value="SENTRIN/SUMO-SPECIFIC PROTEASE"/>
    <property type="match status" value="1"/>
</dbReference>
<dbReference type="GO" id="GO:0016926">
    <property type="term" value="P:protein desumoylation"/>
    <property type="evidence" value="ECO:0007669"/>
    <property type="project" value="TreeGrafter"/>
</dbReference>
<feature type="domain" description="Ubiquitin-like protease family profile" evidence="5">
    <location>
        <begin position="1"/>
        <end position="171"/>
    </location>
</feature>
<dbReference type="SUPFAM" id="SSF54001">
    <property type="entry name" value="Cysteine proteinases"/>
    <property type="match status" value="1"/>
</dbReference>
<dbReference type="Pfam" id="PF02902">
    <property type="entry name" value="Peptidase_C48"/>
    <property type="match status" value="1"/>
</dbReference>
<reference evidence="6" key="1">
    <citation type="submission" date="2018-04" db="EMBL/GenBank/DDBJ databases">
        <title>WGS assembly of Panicum hallii.</title>
        <authorList>
            <person name="Lovell J."/>
            <person name="Jenkins J."/>
            <person name="Lowry D."/>
            <person name="Mamidi S."/>
            <person name="Sreedasyam A."/>
            <person name="Weng X."/>
            <person name="Barry K."/>
            <person name="Bonette J."/>
            <person name="Campitelli B."/>
            <person name="Daum C."/>
            <person name="Gordon S."/>
            <person name="Gould B."/>
            <person name="Lipzen A."/>
            <person name="Macqueen A."/>
            <person name="Palacio-Mejia J."/>
            <person name="Plott C."/>
            <person name="Shakirov E."/>
            <person name="Shu S."/>
            <person name="Yoshinaga Y."/>
            <person name="Zane M."/>
            <person name="Rokhsar D."/>
            <person name="Grimwood J."/>
            <person name="Schmutz J."/>
            <person name="Juenger T."/>
        </authorList>
    </citation>
    <scope>NUCLEOTIDE SEQUENCE [LARGE SCALE GENOMIC DNA]</scope>
    <source>
        <strain evidence="6">FIL2</strain>
    </source>
</reference>
<accession>A0A2T8INK2</accession>
<proteinExistence type="inferred from homology"/>
<dbReference type="Gene3D" id="3.40.395.10">
    <property type="entry name" value="Adenoviral Proteinase, Chain A"/>
    <property type="match status" value="1"/>
</dbReference>
<dbReference type="PANTHER" id="PTHR12606:SF155">
    <property type="entry name" value="OS04G0316900 PROTEIN"/>
    <property type="match status" value="1"/>
</dbReference>
<keyword evidence="2" id="KW-0645">Protease</keyword>